<dbReference type="InterPro" id="IPR050216">
    <property type="entry name" value="LRR_domain-containing"/>
</dbReference>
<dbReference type="GO" id="GO:0005737">
    <property type="term" value="C:cytoplasm"/>
    <property type="evidence" value="ECO:0007669"/>
    <property type="project" value="TreeGrafter"/>
</dbReference>
<dbReference type="InterPro" id="IPR055414">
    <property type="entry name" value="LRR_R13L4/SHOC2-like"/>
</dbReference>
<dbReference type="SUPFAM" id="SSF52058">
    <property type="entry name" value="L domain-like"/>
    <property type="match status" value="1"/>
</dbReference>
<accession>A0A8B9H7L2</accession>
<evidence type="ECO:0000313" key="5">
    <source>
        <dbReference type="Proteomes" id="UP000694621"/>
    </source>
</evidence>
<dbReference type="InterPro" id="IPR003591">
    <property type="entry name" value="Leu-rich_rpt_typical-subtyp"/>
</dbReference>
<evidence type="ECO:0000256" key="1">
    <source>
        <dbReference type="ARBA" id="ARBA00022614"/>
    </source>
</evidence>
<reference evidence="4" key="1">
    <citation type="submission" date="2025-08" db="UniProtKB">
        <authorList>
            <consortium name="Ensembl"/>
        </authorList>
    </citation>
    <scope>IDENTIFICATION</scope>
</reference>
<evidence type="ECO:0000256" key="2">
    <source>
        <dbReference type="ARBA" id="ARBA00022737"/>
    </source>
</evidence>
<feature type="domain" description="Disease resistance R13L4/SHOC-2-like LRR" evidence="3">
    <location>
        <begin position="271"/>
        <end position="391"/>
    </location>
</feature>
<sequence>MGSEHVQLLRRPLPPKTLQPILKSSLKKTEVLDAVMESISSRVRYSMEGSGWSFHDDTSPLDLDPQLSHVSPTPVSIQSALRPSMSPTITSSFPFRPQRTLRRSLLLELLSDHPRYTQPPPYLSSNHLQKPAQPVLEFTQPDQVLNTMIRSQHTYRKLVDLFLYELHSGQQDQVTNQIFSWEDLPQAQRRFPQIIYELVAQVRMELQARIGSRRSTEKSLIQTQQNSVEPWTQNKSQTEPINLHLYPVNEVMSCFPVKFFQGSCRSSSPFLAAAECVMISLTELAIIECLTKHGTSLNLKAHFISQLPDLFLLRQNLLYLNLSFNSFTVFPVEVCELARLEVLKLRDNPIEEIPADIQKLLNLKTLIISFCKIRSLPSQLYHLTSLQHLDVSYNLISSLSSEIKNLRSLQYLSVEGNQVEALPVGVVYLRVGVCECCGGVLFGPGLKLIHPVQDLFGLRSVPILFQSCSTSCFSTFRNQPHLLTQTLLTR</sequence>
<keyword evidence="1" id="KW-0433">Leucine-rich repeat</keyword>
<dbReference type="PANTHER" id="PTHR48051">
    <property type="match status" value="1"/>
</dbReference>
<dbReference type="PANTHER" id="PTHR48051:SF46">
    <property type="entry name" value="LEUCINE RICH REPEAT-CONTAINING DOMAIN PROTEIN"/>
    <property type="match status" value="1"/>
</dbReference>
<evidence type="ECO:0000259" key="3">
    <source>
        <dbReference type="Pfam" id="PF23598"/>
    </source>
</evidence>
<dbReference type="PROSITE" id="PS51450">
    <property type="entry name" value="LRR"/>
    <property type="match status" value="2"/>
</dbReference>
<evidence type="ECO:0000313" key="4">
    <source>
        <dbReference type="Ensembl" id="ENSAMXP00005009422.1"/>
    </source>
</evidence>
<dbReference type="AlphaFoldDB" id="A0A8B9H7L2"/>
<dbReference type="InterPro" id="IPR032675">
    <property type="entry name" value="LRR_dom_sf"/>
</dbReference>
<dbReference type="Pfam" id="PF23598">
    <property type="entry name" value="LRR_14"/>
    <property type="match status" value="1"/>
</dbReference>
<dbReference type="SMART" id="SM00369">
    <property type="entry name" value="LRR_TYP"/>
    <property type="match status" value="4"/>
</dbReference>
<dbReference type="Ensembl" id="ENSAMXT00005010500.1">
    <property type="protein sequence ID" value="ENSAMXP00005009422.1"/>
    <property type="gene ID" value="ENSAMXG00005005361.1"/>
</dbReference>
<name>A0A8B9H7L2_ASTMX</name>
<organism evidence="4 5">
    <name type="scientific">Astyanax mexicanus</name>
    <name type="common">Blind cave fish</name>
    <name type="synonym">Astyanax fasciatus mexicanus</name>
    <dbReference type="NCBI Taxonomy" id="7994"/>
    <lineage>
        <taxon>Eukaryota</taxon>
        <taxon>Metazoa</taxon>
        <taxon>Chordata</taxon>
        <taxon>Craniata</taxon>
        <taxon>Vertebrata</taxon>
        <taxon>Euteleostomi</taxon>
        <taxon>Actinopterygii</taxon>
        <taxon>Neopterygii</taxon>
        <taxon>Teleostei</taxon>
        <taxon>Ostariophysi</taxon>
        <taxon>Characiformes</taxon>
        <taxon>Characoidei</taxon>
        <taxon>Acestrorhamphidae</taxon>
        <taxon>Acestrorhamphinae</taxon>
        <taxon>Astyanax</taxon>
    </lineage>
</organism>
<dbReference type="InterPro" id="IPR001611">
    <property type="entry name" value="Leu-rich_rpt"/>
</dbReference>
<proteinExistence type="predicted"/>
<dbReference type="Gene3D" id="3.80.10.10">
    <property type="entry name" value="Ribonuclease Inhibitor"/>
    <property type="match status" value="1"/>
</dbReference>
<keyword evidence="2" id="KW-0677">Repeat</keyword>
<protein>
    <recommendedName>
        <fullName evidence="3">Disease resistance R13L4/SHOC-2-like LRR domain-containing protein</fullName>
    </recommendedName>
</protein>
<dbReference type="Proteomes" id="UP000694621">
    <property type="component" value="Unplaced"/>
</dbReference>